<keyword evidence="3" id="KW-1185">Reference proteome</keyword>
<sequence length="162" mass="16665">MVRGGGTGGPRCGPVSRAGVPAHGRERGDAIVEFVAFCAVLLVALVQLIYTLARVEAAQFAAEAAARDAARVLMLGGPAALPVAHRVVETAFADHGFAEAGPQLLTVECVQACGQGSGQFRATVRYPVEIPLVGAFLPSAARIDVSAHYAVLVGQYESRGGP</sequence>
<evidence type="ECO:0000313" key="2">
    <source>
        <dbReference type="EMBL" id="OKL51156.1"/>
    </source>
</evidence>
<organism evidence="2 3">
    <name type="scientific">Buchananella hordeovulneris</name>
    <dbReference type="NCBI Taxonomy" id="52770"/>
    <lineage>
        <taxon>Bacteria</taxon>
        <taxon>Bacillati</taxon>
        <taxon>Actinomycetota</taxon>
        <taxon>Actinomycetes</taxon>
        <taxon>Actinomycetales</taxon>
        <taxon>Actinomycetaceae</taxon>
        <taxon>Buchananella</taxon>
    </lineage>
</organism>
<comment type="caution">
    <text evidence="2">The sequence shown here is derived from an EMBL/GenBank/DDBJ whole genome shotgun (WGS) entry which is preliminary data.</text>
</comment>
<dbReference type="STRING" id="52770.BSZ40_08710"/>
<dbReference type="AlphaFoldDB" id="A0A1Q5PUG6"/>
<evidence type="ECO:0000256" key="1">
    <source>
        <dbReference type="SAM" id="Phobius"/>
    </source>
</evidence>
<dbReference type="EMBL" id="MQVS01000009">
    <property type="protein sequence ID" value="OKL51156.1"/>
    <property type="molecule type" value="Genomic_DNA"/>
</dbReference>
<dbReference type="InParanoid" id="A0A1Q5PUG6"/>
<keyword evidence="1" id="KW-0472">Membrane</keyword>
<evidence type="ECO:0008006" key="4">
    <source>
        <dbReference type="Google" id="ProtNLM"/>
    </source>
</evidence>
<keyword evidence="1" id="KW-1133">Transmembrane helix</keyword>
<accession>A0A1Q5PUG6</accession>
<proteinExistence type="predicted"/>
<keyword evidence="1" id="KW-0812">Transmembrane</keyword>
<protein>
    <recommendedName>
        <fullName evidence="4">Pilus assembly protein</fullName>
    </recommendedName>
</protein>
<gene>
    <name evidence="2" type="ORF">BSZ40_08710</name>
</gene>
<name>A0A1Q5PUG6_9ACTO</name>
<feature type="transmembrane region" description="Helical" evidence="1">
    <location>
        <begin position="30"/>
        <end position="50"/>
    </location>
</feature>
<evidence type="ECO:0000313" key="3">
    <source>
        <dbReference type="Proteomes" id="UP000185612"/>
    </source>
</evidence>
<dbReference type="Proteomes" id="UP000185612">
    <property type="component" value="Unassembled WGS sequence"/>
</dbReference>
<reference evidence="3" key="1">
    <citation type="submission" date="2016-12" db="EMBL/GenBank/DDBJ databases">
        <authorList>
            <person name="Meng X."/>
        </authorList>
    </citation>
    <scope>NUCLEOTIDE SEQUENCE [LARGE SCALE GENOMIC DNA]</scope>
    <source>
        <strain evidence="3">DSM 20732</strain>
    </source>
</reference>